<accession>A0A3N0GHE3</accession>
<organism evidence="1 2">
    <name type="scientific">Nocardioides pocheonensis</name>
    <dbReference type="NCBI Taxonomy" id="661485"/>
    <lineage>
        <taxon>Bacteria</taxon>
        <taxon>Bacillati</taxon>
        <taxon>Actinomycetota</taxon>
        <taxon>Actinomycetes</taxon>
        <taxon>Propionibacteriales</taxon>
        <taxon>Nocardioidaceae</taxon>
        <taxon>Nocardioides</taxon>
    </lineage>
</organism>
<comment type="caution">
    <text evidence="1">The sequence shown here is derived from an EMBL/GenBank/DDBJ whole genome shotgun (WGS) entry which is preliminary data.</text>
</comment>
<keyword evidence="2" id="KW-1185">Reference proteome</keyword>
<reference evidence="1 2" key="1">
    <citation type="submission" date="2018-11" db="EMBL/GenBank/DDBJ databases">
        <authorList>
            <person name="Li F."/>
        </authorList>
    </citation>
    <scope>NUCLEOTIDE SEQUENCE [LARGE SCALE GENOMIC DNA]</scope>
    <source>
        <strain evidence="1 2">Gsoil 818</strain>
    </source>
</reference>
<evidence type="ECO:0000313" key="2">
    <source>
        <dbReference type="Proteomes" id="UP000279994"/>
    </source>
</evidence>
<dbReference type="Proteomes" id="UP000279994">
    <property type="component" value="Unassembled WGS sequence"/>
</dbReference>
<evidence type="ECO:0000313" key="1">
    <source>
        <dbReference type="EMBL" id="RNM11867.1"/>
    </source>
</evidence>
<dbReference type="EMBL" id="RJSF01000047">
    <property type="protein sequence ID" value="RNM11867.1"/>
    <property type="molecule type" value="Genomic_DNA"/>
</dbReference>
<proteinExistence type="predicted"/>
<sequence>MWGMDDEQPDDGELVPVEGGEHVVISDGDGLAVIGNPQAVEQYLRRKGLWEASTGLDLSWLRPVLTFGAEAVHSAAEAVASSGRWVKLTVESAEDAKQHGLMDTKTPGVRWLMAGKPGDISKWLATETGPMASAATNPEALSGLASLLSNAAGAMAQLERRHEVREITELLTAIDGKLDDVRRTQRDGVLAKLDGVSFAISEAMSIREKTGHVSAPSWSKVQHLTADIAEIASNALRALDALASKAGSAAKVRELAKHAPEIAGEVDVWLSVLARCFQLHEEAAVLELDHVREVAPLDLDGHRLALNESRDGLRGRITQTTVGLVRRLDQAASDADLEILLHSRSVRAIVQSSNAVGDSVMAFQAPLGIEIEREAVSSAGWRAALGKPDQLRVAAKEAGTKALYGVGAVAVSVASVVVARSANDKDLNA</sequence>
<name>A0A3N0GHE3_9ACTN</name>
<gene>
    <name evidence="1" type="ORF">EFL26_22280</name>
</gene>
<dbReference type="AlphaFoldDB" id="A0A3N0GHE3"/>
<protein>
    <submittedName>
        <fullName evidence="1">Uncharacterized protein</fullName>
    </submittedName>
</protein>